<dbReference type="PANTHER" id="PTHR30349:SF64">
    <property type="entry name" value="PROPHAGE INTEGRASE INTD-RELATED"/>
    <property type="match status" value="1"/>
</dbReference>
<dbReference type="PROSITE" id="PS51898">
    <property type="entry name" value="TYR_RECOMBINASE"/>
    <property type="match status" value="1"/>
</dbReference>
<dbReference type="Proteomes" id="UP000028030">
    <property type="component" value="Unassembled WGS sequence"/>
</dbReference>
<dbReference type="GO" id="GO:0003677">
    <property type="term" value="F:DNA binding"/>
    <property type="evidence" value="ECO:0007669"/>
    <property type="project" value="UniProtKB-KW"/>
</dbReference>
<dbReference type="OrthoDB" id="9803188at2"/>
<evidence type="ECO:0000313" key="5">
    <source>
        <dbReference type="EMBL" id="KEQ39911.1"/>
    </source>
</evidence>
<sequence>MSVIKGYKGKWKVDITDGIDPLTGEIKRHRKSGFTTRKEAVQYEADYRLNKLHQVHIKDKISVSHLYSLVQQEDELRGNKRGTIDTQISYYNQYVSKFFEHADMSAITIHEVKKFRDWLVKQPSVKGGTLSSTTVNQQMIFLHKMFDVAVANRLRQDNPCNGLRKLPDKHKEMSYFTPEEFKLFDSLFTKDEYMFQLFYRVLMFTGVRVGEALALTWKQINLSEGYIDIKYSAYFRNNKVHIGTVKTTQSNRRIYIHKAFVQELTEWKEKQAHLLVEFTNNTEDLQIFQDSPLQLTAPMVSNQKIKLKKRMPASLKMIRNHDFRHSHAAFLVSKGLRNGEGKDYIFFTLMKRLGHSSINTTINIYSHLFPTQQKEVANAFDSF</sequence>
<dbReference type="CDD" id="cd01189">
    <property type="entry name" value="INT_ICEBs1_C_like"/>
    <property type="match status" value="1"/>
</dbReference>
<feature type="domain" description="Tyr recombinase" evidence="4">
    <location>
        <begin position="171"/>
        <end position="378"/>
    </location>
</feature>
<dbReference type="InterPro" id="IPR050090">
    <property type="entry name" value="Tyrosine_recombinase_XerCD"/>
</dbReference>
<dbReference type="GO" id="GO:0015074">
    <property type="term" value="P:DNA integration"/>
    <property type="evidence" value="ECO:0007669"/>
    <property type="project" value="InterPro"/>
</dbReference>
<dbReference type="InterPro" id="IPR025269">
    <property type="entry name" value="SAM-like_dom"/>
</dbReference>
<dbReference type="RefSeq" id="WP_033683824.1">
    <property type="nucleotide sequence ID" value="NZ_JPFW01000008.1"/>
</dbReference>
<evidence type="ECO:0000256" key="1">
    <source>
        <dbReference type="ARBA" id="ARBA00008857"/>
    </source>
</evidence>
<dbReference type="InterPro" id="IPR010998">
    <property type="entry name" value="Integrase_recombinase_N"/>
</dbReference>
<dbReference type="PATRIC" id="fig|28037.97.peg.1107"/>
<evidence type="ECO:0000256" key="2">
    <source>
        <dbReference type="ARBA" id="ARBA00023125"/>
    </source>
</evidence>
<organism evidence="5 6">
    <name type="scientific">Streptococcus mitis</name>
    <dbReference type="NCBI Taxonomy" id="28037"/>
    <lineage>
        <taxon>Bacteria</taxon>
        <taxon>Bacillati</taxon>
        <taxon>Bacillota</taxon>
        <taxon>Bacilli</taxon>
        <taxon>Lactobacillales</taxon>
        <taxon>Streptococcaceae</taxon>
        <taxon>Streptococcus</taxon>
        <taxon>Streptococcus mitis group</taxon>
    </lineage>
</organism>
<dbReference type="InterPro" id="IPR013762">
    <property type="entry name" value="Integrase-like_cat_sf"/>
</dbReference>
<evidence type="ECO:0000259" key="4">
    <source>
        <dbReference type="PROSITE" id="PS51898"/>
    </source>
</evidence>
<dbReference type="Pfam" id="PF00589">
    <property type="entry name" value="Phage_integrase"/>
    <property type="match status" value="1"/>
</dbReference>
<comment type="similarity">
    <text evidence="1">Belongs to the 'phage' integrase family.</text>
</comment>
<dbReference type="InterPro" id="IPR011010">
    <property type="entry name" value="DNA_brk_join_enz"/>
</dbReference>
<proteinExistence type="inferred from homology"/>
<reference evidence="5 6" key="1">
    <citation type="submission" date="2014-05" db="EMBL/GenBank/DDBJ databases">
        <authorList>
            <person name="Daugherty S.C."/>
            <person name="Tallon L.J."/>
            <person name="Sadzewicz L."/>
            <person name="Kilian M."/>
            <person name="Tettelin H."/>
        </authorList>
    </citation>
    <scope>NUCLEOTIDE SEQUENCE [LARGE SCALE GENOMIC DNA]</scope>
    <source>
        <strain evidence="5 6">SK642</strain>
    </source>
</reference>
<accession>A0A081QAD8</accession>
<name>A0A081QAD8_STRMT</name>
<dbReference type="InterPro" id="IPR002104">
    <property type="entry name" value="Integrase_catalytic"/>
</dbReference>
<keyword evidence="3" id="KW-0233">DNA recombination</keyword>
<gene>
    <name evidence="5" type="ORF">SK642_1168</name>
</gene>
<dbReference type="Pfam" id="PF13102">
    <property type="entry name" value="Phage_int_SAM_5"/>
    <property type="match status" value="1"/>
</dbReference>
<keyword evidence="2" id="KW-0238">DNA-binding</keyword>
<protein>
    <submittedName>
        <fullName evidence="5">Phage integrase family protein</fullName>
    </submittedName>
</protein>
<dbReference type="SUPFAM" id="SSF56349">
    <property type="entry name" value="DNA breaking-rejoining enzymes"/>
    <property type="match status" value="1"/>
</dbReference>
<dbReference type="AlphaFoldDB" id="A0A081QAD8"/>
<dbReference type="Gene3D" id="1.10.150.130">
    <property type="match status" value="1"/>
</dbReference>
<comment type="caution">
    <text evidence="5">The sequence shown here is derived from an EMBL/GenBank/DDBJ whole genome shotgun (WGS) entry which is preliminary data.</text>
</comment>
<dbReference type="InterPro" id="IPR028259">
    <property type="entry name" value="AP2-like_int_N"/>
</dbReference>
<dbReference type="Gene3D" id="1.10.443.10">
    <property type="entry name" value="Intergrase catalytic core"/>
    <property type="match status" value="1"/>
</dbReference>
<dbReference type="EMBL" id="JPFW01000008">
    <property type="protein sequence ID" value="KEQ39911.1"/>
    <property type="molecule type" value="Genomic_DNA"/>
</dbReference>
<dbReference type="GO" id="GO:0006310">
    <property type="term" value="P:DNA recombination"/>
    <property type="evidence" value="ECO:0007669"/>
    <property type="project" value="UniProtKB-KW"/>
</dbReference>
<dbReference type="PANTHER" id="PTHR30349">
    <property type="entry name" value="PHAGE INTEGRASE-RELATED"/>
    <property type="match status" value="1"/>
</dbReference>
<dbReference type="Pfam" id="PF14657">
    <property type="entry name" value="Arm-DNA-bind_4"/>
    <property type="match status" value="1"/>
</dbReference>
<evidence type="ECO:0000256" key="3">
    <source>
        <dbReference type="ARBA" id="ARBA00023172"/>
    </source>
</evidence>
<evidence type="ECO:0000313" key="6">
    <source>
        <dbReference type="Proteomes" id="UP000028030"/>
    </source>
</evidence>